<keyword evidence="1" id="KW-0175">Coiled coil</keyword>
<accession>A0A4Y8DAD5</accession>
<protein>
    <recommendedName>
        <fullName evidence="3">Heterokaryon incompatibility domain-containing protein</fullName>
    </recommendedName>
</protein>
<reference evidence="4 5" key="1">
    <citation type="submission" date="2017-11" db="EMBL/GenBank/DDBJ databases">
        <title>Comparative genomics of Botrytis spp.</title>
        <authorList>
            <person name="Valero-Jimenez C.A."/>
            <person name="Tapia P."/>
            <person name="Veloso J."/>
            <person name="Silva-Moreno E."/>
            <person name="Staats M."/>
            <person name="Valdes J.H."/>
            <person name="Van Kan J.A.L."/>
        </authorList>
    </citation>
    <scope>NUCLEOTIDE SEQUENCE [LARGE SCALE GENOMIC DNA]</scope>
    <source>
        <strain evidence="4 5">MUCL2830</strain>
    </source>
</reference>
<dbReference type="InterPro" id="IPR010730">
    <property type="entry name" value="HET"/>
</dbReference>
<feature type="domain" description="Heterokaryon incompatibility" evidence="3">
    <location>
        <begin position="288"/>
        <end position="431"/>
    </location>
</feature>
<organism evidence="4 5">
    <name type="scientific">Botryotinia calthae</name>
    <dbReference type="NCBI Taxonomy" id="38488"/>
    <lineage>
        <taxon>Eukaryota</taxon>
        <taxon>Fungi</taxon>
        <taxon>Dikarya</taxon>
        <taxon>Ascomycota</taxon>
        <taxon>Pezizomycotina</taxon>
        <taxon>Leotiomycetes</taxon>
        <taxon>Helotiales</taxon>
        <taxon>Sclerotiniaceae</taxon>
        <taxon>Botryotinia</taxon>
    </lineage>
</organism>
<evidence type="ECO:0000256" key="1">
    <source>
        <dbReference type="SAM" id="Coils"/>
    </source>
</evidence>
<feature type="compositionally biased region" description="Basic and acidic residues" evidence="2">
    <location>
        <begin position="1"/>
        <end position="14"/>
    </location>
</feature>
<sequence>MNSQDKTRVRKDNDAIENSIDPPVEDSATHVCRCGNPGHINLLQWTETVGTTAYWDQLESDSLDMEQITREIKKAQETIQIVDEYCSSCRKFLEALPDILINQPPTEFNPINRPHFQNMAEFGAALREKCRMCRLLDQAHTEKSPFQGRGSPHWARNINVYDFHKIENRLRCLGKPTTICMMIQSVTYDDGIWISLNRPGMFKGGYNLLGHLSITHSEFSALKSTPAPKSDRVSVQLQIANQWLAECLTSHVHCCQNPTEFFPSRLIYVGEKFARLVVTSTLDHRPKYATLSHCWGAIPYLMLKTTSIDSMMIKIPEDDLTKTFQDAIRISRALGIEYIWIDSLCIIQDSSSDWQAEAVLMQSVYSSSEINIAATGAADGRQGCFLQPQDYIAKVHVRKLKPPSDKSWDISNLSDCLDYMPLTRRAWALQERLLSTRTLHFSEREMVWECKTGGARENYPRIVKRKQEKTSLAHMWDSILGQYTSANLTNKRDKLIAIGGIARAVQLESGDRYLAGLWEKDIEVKLLWLKGYHSVKSDVYRAPSWSWASIDGRVNTDPLTIRIYKGRIHVHVVSAFVAPLVGESPFGEVRAGNLRISCKALLSGNIHKADPPDRLFYGKNWSFNLSNGEEILSRYEVYLDSEIDEKKVVLLLVYDSGPASENQESRGTSLAGLVLQRSGVRKGEFLRVGLWSVSDNRGLKRVGTGYTHVGTRERHDNHINSLFELFKTNETETAMSDYAEILAEPKYPNERYIINII</sequence>
<dbReference type="EMBL" id="PHWZ01000081">
    <property type="protein sequence ID" value="TEY73211.1"/>
    <property type="molecule type" value="Genomic_DNA"/>
</dbReference>
<feature type="coiled-coil region" evidence="1">
    <location>
        <begin position="58"/>
        <end position="85"/>
    </location>
</feature>
<feature type="region of interest" description="Disordered" evidence="2">
    <location>
        <begin position="1"/>
        <end position="27"/>
    </location>
</feature>
<proteinExistence type="predicted"/>
<dbReference type="STRING" id="38488.A0A4Y8DAD5"/>
<name>A0A4Y8DAD5_9HELO</name>
<dbReference type="Proteomes" id="UP000297299">
    <property type="component" value="Unassembled WGS sequence"/>
</dbReference>
<dbReference type="Pfam" id="PF06985">
    <property type="entry name" value="HET"/>
    <property type="match status" value="1"/>
</dbReference>
<evidence type="ECO:0000313" key="5">
    <source>
        <dbReference type="Proteomes" id="UP000297299"/>
    </source>
</evidence>
<dbReference type="AlphaFoldDB" id="A0A4Y8DAD5"/>
<gene>
    <name evidence="4" type="ORF">BOTCAL_0081g00010</name>
</gene>
<evidence type="ECO:0000256" key="2">
    <source>
        <dbReference type="SAM" id="MobiDB-lite"/>
    </source>
</evidence>
<dbReference type="PANTHER" id="PTHR33112">
    <property type="entry name" value="DOMAIN PROTEIN, PUTATIVE-RELATED"/>
    <property type="match status" value="1"/>
</dbReference>
<evidence type="ECO:0000259" key="3">
    <source>
        <dbReference type="Pfam" id="PF06985"/>
    </source>
</evidence>
<keyword evidence="5" id="KW-1185">Reference proteome</keyword>
<evidence type="ECO:0000313" key="4">
    <source>
        <dbReference type="EMBL" id="TEY73211.1"/>
    </source>
</evidence>
<dbReference type="PANTHER" id="PTHR33112:SF8">
    <property type="entry name" value="HETEROKARYON INCOMPATIBILITY DOMAIN-CONTAINING PROTEIN"/>
    <property type="match status" value="1"/>
</dbReference>
<comment type="caution">
    <text evidence="4">The sequence shown here is derived from an EMBL/GenBank/DDBJ whole genome shotgun (WGS) entry which is preliminary data.</text>
</comment>
<dbReference type="OrthoDB" id="3486565at2759"/>